<evidence type="ECO:0000313" key="3">
    <source>
        <dbReference type="Proteomes" id="UP001194468"/>
    </source>
</evidence>
<dbReference type="Gene3D" id="1.20.1050.10">
    <property type="match status" value="1"/>
</dbReference>
<gene>
    <name evidence="2" type="ORF">L210DRAFT_977868</name>
</gene>
<protein>
    <recommendedName>
        <fullName evidence="1">GST N-terminal domain-containing protein</fullName>
    </recommendedName>
</protein>
<evidence type="ECO:0000259" key="1">
    <source>
        <dbReference type="Pfam" id="PF13409"/>
    </source>
</evidence>
<reference evidence="2" key="2">
    <citation type="journal article" date="2020" name="Nat. Commun.">
        <title>Large-scale genome sequencing of mycorrhizal fungi provides insights into the early evolution of symbiotic traits.</title>
        <authorList>
            <person name="Miyauchi S."/>
            <person name="Kiss E."/>
            <person name="Kuo A."/>
            <person name="Drula E."/>
            <person name="Kohler A."/>
            <person name="Sanchez-Garcia M."/>
            <person name="Morin E."/>
            <person name="Andreopoulos B."/>
            <person name="Barry K.W."/>
            <person name="Bonito G."/>
            <person name="Buee M."/>
            <person name="Carver A."/>
            <person name="Chen C."/>
            <person name="Cichocki N."/>
            <person name="Clum A."/>
            <person name="Culley D."/>
            <person name="Crous P.W."/>
            <person name="Fauchery L."/>
            <person name="Girlanda M."/>
            <person name="Hayes R.D."/>
            <person name="Keri Z."/>
            <person name="LaButti K."/>
            <person name="Lipzen A."/>
            <person name="Lombard V."/>
            <person name="Magnuson J."/>
            <person name="Maillard F."/>
            <person name="Murat C."/>
            <person name="Nolan M."/>
            <person name="Ohm R.A."/>
            <person name="Pangilinan J."/>
            <person name="Pereira M.F."/>
            <person name="Perotto S."/>
            <person name="Peter M."/>
            <person name="Pfister S."/>
            <person name="Riley R."/>
            <person name="Sitrit Y."/>
            <person name="Stielow J.B."/>
            <person name="Szollosi G."/>
            <person name="Zifcakova L."/>
            <person name="Stursova M."/>
            <person name="Spatafora J.W."/>
            <person name="Tedersoo L."/>
            <person name="Vaario L.M."/>
            <person name="Yamada A."/>
            <person name="Yan M."/>
            <person name="Wang P."/>
            <person name="Xu J."/>
            <person name="Bruns T."/>
            <person name="Baldrian P."/>
            <person name="Vilgalys R."/>
            <person name="Dunand C."/>
            <person name="Henrissat B."/>
            <person name="Grigoriev I.V."/>
            <person name="Hibbett D."/>
            <person name="Nagy L.G."/>
            <person name="Martin F.M."/>
        </authorList>
    </citation>
    <scope>NUCLEOTIDE SEQUENCE</scope>
    <source>
        <strain evidence="2">BED1</strain>
    </source>
</reference>
<reference evidence="2" key="1">
    <citation type="submission" date="2019-10" db="EMBL/GenBank/DDBJ databases">
        <authorList>
            <consortium name="DOE Joint Genome Institute"/>
            <person name="Kuo A."/>
            <person name="Miyauchi S."/>
            <person name="Kiss E."/>
            <person name="Drula E."/>
            <person name="Kohler A."/>
            <person name="Sanchez-Garcia M."/>
            <person name="Andreopoulos B."/>
            <person name="Barry K.W."/>
            <person name="Bonito G."/>
            <person name="Buee M."/>
            <person name="Carver A."/>
            <person name="Chen C."/>
            <person name="Cichocki N."/>
            <person name="Clum A."/>
            <person name="Culley D."/>
            <person name="Crous P.W."/>
            <person name="Fauchery L."/>
            <person name="Girlanda M."/>
            <person name="Hayes R."/>
            <person name="Keri Z."/>
            <person name="LaButti K."/>
            <person name="Lipzen A."/>
            <person name="Lombard V."/>
            <person name="Magnuson J."/>
            <person name="Maillard F."/>
            <person name="Morin E."/>
            <person name="Murat C."/>
            <person name="Nolan M."/>
            <person name="Ohm R."/>
            <person name="Pangilinan J."/>
            <person name="Pereira M."/>
            <person name="Perotto S."/>
            <person name="Peter M."/>
            <person name="Riley R."/>
            <person name="Sitrit Y."/>
            <person name="Stielow B."/>
            <person name="Szollosi G."/>
            <person name="Zifcakova L."/>
            <person name="Stursova M."/>
            <person name="Spatafora J.W."/>
            <person name="Tedersoo L."/>
            <person name="Vaario L.-M."/>
            <person name="Yamada A."/>
            <person name="Yan M."/>
            <person name="Wang P."/>
            <person name="Xu J."/>
            <person name="Bruns T."/>
            <person name="Baldrian P."/>
            <person name="Vilgalys R."/>
            <person name="Henrissat B."/>
            <person name="Grigoriev I.V."/>
            <person name="Hibbett D."/>
            <person name="Nagy L.G."/>
            <person name="Martin F.M."/>
        </authorList>
    </citation>
    <scope>NUCLEOTIDE SEQUENCE</scope>
    <source>
        <strain evidence="2">BED1</strain>
    </source>
</reference>
<dbReference type="SUPFAM" id="SSF52833">
    <property type="entry name" value="Thioredoxin-like"/>
    <property type="match status" value="1"/>
</dbReference>
<dbReference type="EMBL" id="WHUW01000003">
    <property type="protein sequence ID" value="KAF8449177.1"/>
    <property type="molecule type" value="Genomic_DNA"/>
</dbReference>
<evidence type="ECO:0000313" key="2">
    <source>
        <dbReference type="EMBL" id="KAF8449177.1"/>
    </source>
</evidence>
<keyword evidence="3" id="KW-1185">Reference proteome</keyword>
<proteinExistence type="predicted"/>
<dbReference type="InterPro" id="IPR036249">
    <property type="entry name" value="Thioredoxin-like_sf"/>
</dbReference>
<dbReference type="Proteomes" id="UP001194468">
    <property type="component" value="Unassembled WGS sequence"/>
</dbReference>
<sequence>MNADHTWYKISLFCHRVEITLLEARASYTSHGFNIYNKPAQFAKVNPLSGKVPVLIYGEAKADRVICHPEFLADIFPNASLLPPVSDPTAHARIQYFIDAITRHVEAPMFDIAKDIPGGFKKLMERLEKIQALLPDLEIVTRGEYAMGKIVLLRHGETSTENITYEEITFFLQHLVHTCEIDMSNVYWISVTSQKLPSPTADNSGSSQTILDLGATDIHGVATPNSYLY</sequence>
<dbReference type="CDD" id="cd00570">
    <property type="entry name" value="GST_N_family"/>
    <property type="match status" value="1"/>
</dbReference>
<comment type="caution">
    <text evidence="2">The sequence shown here is derived from an EMBL/GenBank/DDBJ whole genome shotgun (WGS) entry which is preliminary data.</text>
</comment>
<dbReference type="Pfam" id="PF13409">
    <property type="entry name" value="GST_N_2"/>
    <property type="match status" value="1"/>
</dbReference>
<dbReference type="AlphaFoldDB" id="A0AAD4C559"/>
<dbReference type="Gene3D" id="3.40.30.10">
    <property type="entry name" value="Glutaredoxin"/>
    <property type="match status" value="1"/>
</dbReference>
<dbReference type="InterPro" id="IPR004045">
    <property type="entry name" value="Glutathione_S-Trfase_N"/>
</dbReference>
<organism evidence="2 3">
    <name type="scientific">Boletus edulis BED1</name>
    <dbReference type="NCBI Taxonomy" id="1328754"/>
    <lineage>
        <taxon>Eukaryota</taxon>
        <taxon>Fungi</taxon>
        <taxon>Dikarya</taxon>
        <taxon>Basidiomycota</taxon>
        <taxon>Agaricomycotina</taxon>
        <taxon>Agaricomycetes</taxon>
        <taxon>Agaricomycetidae</taxon>
        <taxon>Boletales</taxon>
        <taxon>Boletineae</taxon>
        <taxon>Boletaceae</taxon>
        <taxon>Boletoideae</taxon>
        <taxon>Boletus</taxon>
    </lineage>
</organism>
<feature type="domain" description="GST N-terminal" evidence="1">
    <location>
        <begin position="11"/>
        <end position="58"/>
    </location>
</feature>
<name>A0AAD4C559_BOLED</name>
<accession>A0AAD4C559</accession>